<accession>A0A411WP76</accession>
<organism evidence="1 2">
    <name type="scientific">Limnobaculum zhutongyuii</name>
    <dbReference type="NCBI Taxonomy" id="2498113"/>
    <lineage>
        <taxon>Bacteria</taxon>
        <taxon>Pseudomonadati</taxon>
        <taxon>Pseudomonadota</taxon>
        <taxon>Gammaproteobacteria</taxon>
        <taxon>Enterobacterales</taxon>
        <taxon>Budviciaceae</taxon>
        <taxon>Limnobaculum</taxon>
    </lineage>
</organism>
<protein>
    <submittedName>
        <fullName evidence="1">Uncharacterized protein</fullName>
    </submittedName>
</protein>
<evidence type="ECO:0000313" key="1">
    <source>
        <dbReference type="EMBL" id="QBH97930.1"/>
    </source>
</evidence>
<dbReference type="OrthoDB" id="3251881at2"/>
<keyword evidence="2" id="KW-1185">Reference proteome</keyword>
<dbReference type="RefSeq" id="WP_130592887.1">
    <property type="nucleotide sequence ID" value="NZ_CP034752.1"/>
</dbReference>
<dbReference type="Proteomes" id="UP000293154">
    <property type="component" value="Chromosome"/>
</dbReference>
<name>A0A411WP76_9GAMM</name>
<dbReference type="AlphaFoldDB" id="A0A411WP76"/>
<sequence>MKKSLAVLIAPPFFNYYKGISKELLNYYEDVIYFDDRPKCSSFFKFCIRKRVPLLFDFLAEKNDKQIQSALKNKNIDTLIIIKGECISQNLVKWFKEEKKSEVIIYTWDSLHNNPGFYRFTQLADKAFTFDFLDAKNNNELKLLPLYSDIKTTNLNFVSDMNKFDVCFIGSYHADRAKVLNRFIKENSDFTYFFRIYFPSKAQYILYWILDRELRKLPFGIVTFTPTSKSDIQNIYNCSEAVLDIHNINQSGMTMRTLEVLSSGHRLITTNMDAIEYLKDCNISYLDRETGKITNLSPLPGEVQDGTFKYDFSLKEWARKLLMS</sequence>
<evidence type="ECO:0000313" key="2">
    <source>
        <dbReference type="Proteomes" id="UP000293154"/>
    </source>
</evidence>
<proteinExistence type="predicted"/>
<gene>
    <name evidence="1" type="ORF">EKN56_16945</name>
</gene>
<dbReference type="EMBL" id="CP034752">
    <property type="protein sequence ID" value="QBH97930.1"/>
    <property type="molecule type" value="Genomic_DNA"/>
</dbReference>
<dbReference type="KEGG" id="prag:EKN56_16945"/>
<reference evidence="1 2" key="1">
    <citation type="submission" date="2019-03" db="EMBL/GenBank/DDBJ databases">
        <title>Pragia sp. nov. isolated from the gut tract of Carduelis flavirostris.</title>
        <authorList>
            <person name="Ge Y."/>
        </authorList>
    </citation>
    <scope>NUCLEOTIDE SEQUENCE [LARGE SCALE GENOMIC DNA]</scope>
    <source>
        <strain evidence="1 2">CF-458</strain>
    </source>
</reference>